<sequence>MENFIFYTTHMVSVLCIATILYAINNGPENSGPEYDETAIKTRYRRAVSSAAIYVAWRKKIQAKVININDFQVLKKDQQDQLKNRVQTASIHKISSSFRKRRKADPLQLS</sequence>
<organism evidence="2 3">
    <name type="scientific">Mucilaginibacter lutimaris</name>
    <dbReference type="NCBI Taxonomy" id="931629"/>
    <lineage>
        <taxon>Bacteria</taxon>
        <taxon>Pseudomonadati</taxon>
        <taxon>Bacteroidota</taxon>
        <taxon>Sphingobacteriia</taxon>
        <taxon>Sphingobacteriales</taxon>
        <taxon>Sphingobacteriaceae</taxon>
        <taxon>Mucilaginibacter</taxon>
    </lineage>
</organism>
<reference evidence="3" key="1">
    <citation type="journal article" date="2019" name="Int. J. Syst. Evol. Microbiol.">
        <title>The Global Catalogue of Microorganisms (GCM) 10K type strain sequencing project: providing services to taxonomists for standard genome sequencing and annotation.</title>
        <authorList>
            <consortium name="The Broad Institute Genomics Platform"/>
            <consortium name="The Broad Institute Genome Sequencing Center for Infectious Disease"/>
            <person name="Wu L."/>
            <person name="Ma J."/>
        </authorList>
    </citation>
    <scope>NUCLEOTIDE SEQUENCE [LARGE SCALE GENOMIC DNA]</scope>
    <source>
        <strain evidence="3">CCUG 60742</strain>
    </source>
</reference>
<feature type="transmembrane region" description="Helical" evidence="1">
    <location>
        <begin position="6"/>
        <end position="24"/>
    </location>
</feature>
<keyword evidence="1" id="KW-0812">Transmembrane</keyword>
<accession>A0ABW2ZEF3</accession>
<dbReference type="RefSeq" id="WP_377140227.1">
    <property type="nucleotide sequence ID" value="NZ_JBHTIA010000003.1"/>
</dbReference>
<name>A0ABW2ZEF3_9SPHI</name>
<dbReference type="Proteomes" id="UP001597073">
    <property type="component" value="Unassembled WGS sequence"/>
</dbReference>
<keyword evidence="1" id="KW-1133">Transmembrane helix</keyword>
<evidence type="ECO:0000256" key="1">
    <source>
        <dbReference type="SAM" id="Phobius"/>
    </source>
</evidence>
<keyword evidence="3" id="KW-1185">Reference proteome</keyword>
<keyword evidence="1" id="KW-0472">Membrane</keyword>
<gene>
    <name evidence="2" type="ORF">ACFQZI_06885</name>
</gene>
<evidence type="ECO:0000313" key="3">
    <source>
        <dbReference type="Proteomes" id="UP001597073"/>
    </source>
</evidence>
<dbReference type="EMBL" id="JBHTIA010000003">
    <property type="protein sequence ID" value="MFD0764572.1"/>
    <property type="molecule type" value="Genomic_DNA"/>
</dbReference>
<protein>
    <submittedName>
        <fullName evidence="2">Uncharacterized protein</fullName>
    </submittedName>
</protein>
<proteinExistence type="predicted"/>
<comment type="caution">
    <text evidence="2">The sequence shown here is derived from an EMBL/GenBank/DDBJ whole genome shotgun (WGS) entry which is preliminary data.</text>
</comment>
<evidence type="ECO:0000313" key="2">
    <source>
        <dbReference type="EMBL" id="MFD0764572.1"/>
    </source>
</evidence>